<keyword evidence="11" id="KW-1185">Reference proteome</keyword>
<evidence type="ECO:0000259" key="9">
    <source>
        <dbReference type="Pfam" id="PF23598"/>
    </source>
</evidence>
<evidence type="ECO:0000256" key="3">
    <source>
        <dbReference type="ARBA" id="ARBA00022614"/>
    </source>
</evidence>
<dbReference type="Gene3D" id="3.80.10.10">
    <property type="entry name" value="Ribonuclease Inhibitor"/>
    <property type="match status" value="1"/>
</dbReference>
<sequence>MGDVSLSLRSWNKSSDYCSWIGVKCDAKSGKVVSLSFIFIHLNNSFKPNSGLFKLQYLQNLTFYNCYLYGEIPSSLGNFSHLTLLELTQNNFVGPLPASIGNLTQLRYLRLSQNSFSGKIPNSFANLTKLSEVNLDNNYFESTLPPDMSRFHSLEYFSASANSFLGSFPRSFVHESFVEIR</sequence>
<protein>
    <submittedName>
        <fullName evidence="10">Uncharacterized protein</fullName>
    </submittedName>
</protein>
<keyword evidence="7" id="KW-0675">Receptor</keyword>
<dbReference type="InterPro" id="IPR055414">
    <property type="entry name" value="LRR_R13L4/SHOC2-like"/>
</dbReference>
<gene>
    <name evidence="10" type="ORF">ANE_LOCUS7004</name>
</gene>
<feature type="domain" description="Leucine-rich repeat-containing N-terminal plant-type" evidence="8">
    <location>
        <begin position="7"/>
        <end position="26"/>
    </location>
</feature>
<keyword evidence="6" id="KW-0472">Membrane</keyword>
<dbReference type="EMBL" id="CABITT030000003">
    <property type="protein sequence ID" value="VVA96559.1"/>
    <property type="molecule type" value="Genomic_DNA"/>
</dbReference>
<evidence type="ECO:0000256" key="4">
    <source>
        <dbReference type="ARBA" id="ARBA00022729"/>
    </source>
</evidence>
<evidence type="ECO:0000256" key="6">
    <source>
        <dbReference type="ARBA" id="ARBA00023136"/>
    </source>
</evidence>
<dbReference type="PANTHER" id="PTHR48059:SF19">
    <property type="entry name" value="RECEPTOR-LIKE PROTEIN KINASE 5"/>
    <property type="match status" value="1"/>
</dbReference>
<evidence type="ECO:0000256" key="2">
    <source>
        <dbReference type="ARBA" id="ARBA00004196"/>
    </source>
</evidence>
<dbReference type="Proteomes" id="UP000489600">
    <property type="component" value="Unassembled WGS sequence"/>
</dbReference>
<evidence type="ECO:0000313" key="11">
    <source>
        <dbReference type="Proteomes" id="UP000489600"/>
    </source>
</evidence>
<dbReference type="AlphaFoldDB" id="A0A565B6S0"/>
<dbReference type="OrthoDB" id="1112830at2759"/>
<dbReference type="Pfam" id="PF23598">
    <property type="entry name" value="LRR_14"/>
    <property type="match status" value="1"/>
</dbReference>
<comment type="caution">
    <text evidence="10">The sequence shown here is derived from an EMBL/GenBank/DDBJ whole genome shotgun (WGS) entry which is preliminary data.</text>
</comment>
<keyword evidence="4" id="KW-0732">Signal</keyword>
<dbReference type="InterPro" id="IPR032675">
    <property type="entry name" value="LRR_dom_sf"/>
</dbReference>
<keyword evidence="3" id="KW-0433">Leucine-rich repeat</keyword>
<dbReference type="PANTHER" id="PTHR48059">
    <property type="entry name" value="POLYGALACTURONASE INHIBITOR 1"/>
    <property type="match status" value="1"/>
</dbReference>
<evidence type="ECO:0000313" key="10">
    <source>
        <dbReference type="EMBL" id="VVA96559.1"/>
    </source>
</evidence>
<dbReference type="FunFam" id="3.80.10.10:FF:000400">
    <property type="entry name" value="Nuclear pore complex protein NUP107"/>
    <property type="match status" value="1"/>
</dbReference>
<keyword evidence="5" id="KW-0677">Repeat</keyword>
<reference evidence="10" key="1">
    <citation type="submission" date="2019-07" db="EMBL/GenBank/DDBJ databases">
        <authorList>
            <person name="Dittberner H."/>
        </authorList>
    </citation>
    <scope>NUCLEOTIDE SEQUENCE [LARGE SCALE GENOMIC DNA]</scope>
</reference>
<evidence type="ECO:0000256" key="7">
    <source>
        <dbReference type="ARBA" id="ARBA00023170"/>
    </source>
</evidence>
<dbReference type="Pfam" id="PF08263">
    <property type="entry name" value="LRRNT_2"/>
    <property type="match status" value="1"/>
</dbReference>
<evidence type="ECO:0000259" key="8">
    <source>
        <dbReference type="Pfam" id="PF08263"/>
    </source>
</evidence>
<comment type="subcellular location">
    <subcellularLocation>
        <location evidence="2">Cell envelope</location>
    </subcellularLocation>
    <subcellularLocation>
        <location evidence="1">Membrane</location>
        <topology evidence="1">Single-pass membrane protein</topology>
    </subcellularLocation>
</comment>
<accession>A0A565B6S0</accession>
<dbReference type="GO" id="GO:0016020">
    <property type="term" value="C:membrane"/>
    <property type="evidence" value="ECO:0007669"/>
    <property type="project" value="UniProtKB-SubCell"/>
</dbReference>
<feature type="domain" description="Disease resistance R13L4/SHOC-2-like LRR" evidence="9">
    <location>
        <begin position="50"/>
        <end position="138"/>
    </location>
</feature>
<evidence type="ECO:0000256" key="5">
    <source>
        <dbReference type="ARBA" id="ARBA00022737"/>
    </source>
</evidence>
<proteinExistence type="predicted"/>
<name>A0A565B6S0_9BRAS</name>
<dbReference type="SUPFAM" id="SSF52058">
    <property type="entry name" value="L domain-like"/>
    <property type="match status" value="1"/>
</dbReference>
<evidence type="ECO:0000256" key="1">
    <source>
        <dbReference type="ARBA" id="ARBA00004167"/>
    </source>
</evidence>
<dbReference type="InterPro" id="IPR051848">
    <property type="entry name" value="PGIP"/>
</dbReference>
<organism evidence="10 11">
    <name type="scientific">Arabis nemorensis</name>
    <dbReference type="NCBI Taxonomy" id="586526"/>
    <lineage>
        <taxon>Eukaryota</taxon>
        <taxon>Viridiplantae</taxon>
        <taxon>Streptophyta</taxon>
        <taxon>Embryophyta</taxon>
        <taxon>Tracheophyta</taxon>
        <taxon>Spermatophyta</taxon>
        <taxon>Magnoliopsida</taxon>
        <taxon>eudicotyledons</taxon>
        <taxon>Gunneridae</taxon>
        <taxon>Pentapetalae</taxon>
        <taxon>rosids</taxon>
        <taxon>malvids</taxon>
        <taxon>Brassicales</taxon>
        <taxon>Brassicaceae</taxon>
        <taxon>Arabideae</taxon>
        <taxon>Arabis</taxon>
    </lineage>
</organism>
<dbReference type="InterPro" id="IPR013210">
    <property type="entry name" value="LRR_N_plant-typ"/>
</dbReference>